<keyword evidence="2" id="KW-1185">Reference proteome</keyword>
<dbReference type="Proteomes" id="UP000015102">
    <property type="component" value="Unassembled WGS sequence"/>
</dbReference>
<reference evidence="2" key="1">
    <citation type="submission" date="2013-02" db="EMBL/GenBank/DDBJ databases">
        <authorList>
            <person name="Hughes D."/>
        </authorList>
    </citation>
    <scope>NUCLEOTIDE SEQUENCE</scope>
    <source>
        <strain>Durham</strain>
        <strain evidence="2">NC isolate 2 -- Noor lab</strain>
    </source>
</reference>
<reference evidence="1" key="2">
    <citation type="submission" date="2015-06" db="UniProtKB">
        <authorList>
            <consortium name="EnsemblMetazoa"/>
        </authorList>
    </citation>
    <scope>IDENTIFICATION</scope>
</reference>
<dbReference type="EnsemblMetazoa" id="MESCA004332-RA">
    <property type="protein sequence ID" value="MESCA004332-PA"/>
    <property type="gene ID" value="MESCA004332"/>
</dbReference>
<dbReference type="EMBL" id="CAQQ02195054">
    <property type="status" value="NOT_ANNOTATED_CDS"/>
    <property type="molecule type" value="Genomic_DNA"/>
</dbReference>
<protein>
    <submittedName>
        <fullName evidence="1">Uncharacterized protein</fullName>
    </submittedName>
</protein>
<organism evidence="1 2">
    <name type="scientific">Megaselia scalaris</name>
    <name type="common">Humpbacked fly</name>
    <name type="synonym">Phora scalaris</name>
    <dbReference type="NCBI Taxonomy" id="36166"/>
    <lineage>
        <taxon>Eukaryota</taxon>
        <taxon>Metazoa</taxon>
        <taxon>Ecdysozoa</taxon>
        <taxon>Arthropoda</taxon>
        <taxon>Hexapoda</taxon>
        <taxon>Insecta</taxon>
        <taxon>Pterygota</taxon>
        <taxon>Neoptera</taxon>
        <taxon>Endopterygota</taxon>
        <taxon>Diptera</taxon>
        <taxon>Brachycera</taxon>
        <taxon>Muscomorpha</taxon>
        <taxon>Platypezoidea</taxon>
        <taxon>Phoridae</taxon>
        <taxon>Megaseliini</taxon>
        <taxon>Megaselia</taxon>
    </lineage>
</organism>
<dbReference type="AlphaFoldDB" id="T1GLD2"/>
<dbReference type="HOGENOM" id="CLU_2725110_0_0_1"/>
<name>T1GLD2_MEGSC</name>
<evidence type="ECO:0000313" key="2">
    <source>
        <dbReference type="Proteomes" id="UP000015102"/>
    </source>
</evidence>
<sequence>MFNHFVSEFITEVQLSINSRCLIVHGMVNNKRIPKSGGERCKPDELPPTPLSHLNTKHLISSLCAPSQSGDP</sequence>
<evidence type="ECO:0000313" key="1">
    <source>
        <dbReference type="EnsemblMetazoa" id="MESCA004332-PA"/>
    </source>
</evidence>
<proteinExistence type="predicted"/>
<accession>T1GLD2</accession>